<protein>
    <recommendedName>
        <fullName evidence="1">HTH cro/C1-type domain-containing protein</fullName>
    </recommendedName>
</protein>
<feature type="domain" description="HTH cro/C1-type" evidence="1">
    <location>
        <begin position="80"/>
        <end position="135"/>
    </location>
</feature>
<dbReference type="InterPro" id="IPR001387">
    <property type="entry name" value="Cro/C1-type_HTH"/>
</dbReference>
<dbReference type="Gene3D" id="1.10.260.40">
    <property type="entry name" value="lambda repressor-like DNA-binding domains"/>
    <property type="match status" value="1"/>
</dbReference>
<dbReference type="InterPro" id="IPR010982">
    <property type="entry name" value="Lambda_DNA-bd_dom_sf"/>
</dbReference>
<sequence>MNNLKIVGAATTPATLPTQVRTTFPNTQDASVLTQEIPHDDLAALMAELSADDPAFGELLAEAGRDLAPLATTREGRVTVTSLRMQAGLTQAQLAREVGQKQSNISLYESGLRADMKRETMRAFCRALGCDMNTLDEALENSATMRQEHSDAQEAAKLDGTATIKDCA</sequence>
<reference evidence="2 3" key="1">
    <citation type="journal article" date="2012" name="J. Bacteriol.">
        <title>Draft Genome Sequence of the Soil Bacterium Burkholderia terrae Strain BS001, Which Interacts with Fungal Surface Structures.</title>
        <authorList>
            <person name="Nazir R."/>
            <person name="Hansen M.A."/>
            <person name="Sorensen S."/>
            <person name="van Elsas J.D."/>
        </authorList>
    </citation>
    <scope>NUCLEOTIDE SEQUENCE [LARGE SCALE GENOMIC DNA]</scope>
    <source>
        <strain evidence="2 3">BS001</strain>
    </source>
</reference>
<comment type="caution">
    <text evidence="2">The sequence shown here is derived from an EMBL/GenBank/DDBJ whole genome shotgun (WGS) entry which is preliminary data.</text>
</comment>
<proteinExistence type="predicted"/>
<name>A0ABP2P8N1_9BURK</name>
<evidence type="ECO:0000313" key="3">
    <source>
        <dbReference type="Proteomes" id="UP000004980"/>
    </source>
</evidence>
<accession>A0ABP2P8N1</accession>
<dbReference type="EMBL" id="AKAU01000292">
    <property type="protein sequence ID" value="EIM93893.1"/>
    <property type="molecule type" value="Genomic_DNA"/>
</dbReference>
<dbReference type="RefSeq" id="WP_009771035.1">
    <property type="nucleotide sequence ID" value="NZ_AKAU01000292.1"/>
</dbReference>
<keyword evidence="3" id="KW-1185">Reference proteome</keyword>
<dbReference type="PROSITE" id="PS50943">
    <property type="entry name" value="HTH_CROC1"/>
    <property type="match status" value="1"/>
</dbReference>
<dbReference type="CDD" id="cd00093">
    <property type="entry name" value="HTH_XRE"/>
    <property type="match status" value="1"/>
</dbReference>
<dbReference type="Proteomes" id="UP000004980">
    <property type="component" value="Unassembled WGS sequence"/>
</dbReference>
<evidence type="ECO:0000313" key="2">
    <source>
        <dbReference type="EMBL" id="EIM93893.1"/>
    </source>
</evidence>
<evidence type="ECO:0000259" key="1">
    <source>
        <dbReference type="PROSITE" id="PS50943"/>
    </source>
</evidence>
<organism evidence="2 3">
    <name type="scientific">Paraburkholderia hospita</name>
    <dbReference type="NCBI Taxonomy" id="169430"/>
    <lineage>
        <taxon>Bacteria</taxon>
        <taxon>Pseudomonadati</taxon>
        <taxon>Pseudomonadota</taxon>
        <taxon>Betaproteobacteria</taxon>
        <taxon>Burkholderiales</taxon>
        <taxon>Burkholderiaceae</taxon>
        <taxon>Paraburkholderia</taxon>
    </lineage>
</organism>
<gene>
    <name evidence="2" type="ORF">WQE_47699</name>
</gene>
<dbReference type="Pfam" id="PF13560">
    <property type="entry name" value="HTH_31"/>
    <property type="match status" value="1"/>
</dbReference>
<dbReference type="SMART" id="SM00530">
    <property type="entry name" value="HTH_XRE"/>
    <property type="match status" value="1"/>
</dbReference>
<dbReference type="SUPFAM" id="SSF47413">
    <property type="entry name" value="lambda repressor-like DNA-binding domains"/>
    <property type="match status" value="1"/>
</dbReference>